<organism evidence="1">
    <name type="scientific">Rhizophora mucronata</name>
    <name type="common">Asiatic mangrove</name>
    <dbReference type="NCBI Taxonomy" id="61149"/>
    <lineage>
        <taxon>Eukaryota</taxon>
        <taxon>Viridiplantae</taxon>
        <taxon>Streptophyta</taxon>
        <taxon>Embryophyta</taxon>
        <taxon>Tracheophyta</taxon>
        <taxon>Spermatophyta</taxon>
        <taxon>Magnoliopsida</taxon>
        <taxon>eudicotyledons</taxon>
        <taxon>Gunneridae</taxon>
        <taxon>Pentapetalae</taxon>
        <taxon>rosids</taxon>
        <taxon>fabids</taxon>
        <taxon>Malpighiales</taxon>
        <taxon>Rhizophoraceae</taxon>
        <taxon>Rhizophora</taxon>
    </lineage>
</organism>
<sequence>MPSVLLIQTTKHREGNAMSKYQSLPTYMLLNQITSQFKDPTLTKRYTHANISF</sequence>
<dbReference type="AlphaFoldDB" id="A0A2P2M426"/>
<reference evidence="1" key="1">
    <citation type="submission" date="2018-02" db="EMBL/GenBank/DDBJ databases">
        <title>Rhizophora mucronata_Transcriptome.</title>
        <authorList>
            <person name="Meera S.P."/>
            <person name="Sreeshan A."/>
            <person name="Augustine A."/>
        </authorList>
    </citation>
    <scope>NUCLEOTIDE SEQUENCE</scope>
    <source>
        <tissue evidence="1">Leaf</tissue>
    </source>
</reference>
<evidence type="ECO:0000313" key="1">
    <source>
        <dbReference type="EMBL" id="MBX24963.1"/>
    </source>
</evidence>
<proteinExistence type="predicted"/>
<protein>
    <submittedName>
        <fullName evidence="1">Protein CHLORORESPIRATORY REDUCTION 6ic</fullName>
    </submittedName>
</protein>
<accession>A0A2P2M426</accession>
<dbReference type="EMBL" id="GGEC01044479">
    <property type="protein sequence ID" value="MBX24963.1"/>
    <property type="molecule type" value="Transcribed_RNA"/>
</dbReference>
<name>A0A2P2M426_RHIMU</name>